<dbReference type="InterPro" id="IPR039452">
    <property type="entry name" value="DUF5403"/>
</dbReference>
<dbReference type="EMBL" id="BK032613">
    <property type="protein sequence ID" value="DAF51287.1"/>
    <property type="molecule type" value="Genomic_DNA"/>
</dbReference>
<evidence type="ECO:0000313" key="1">
    <source>
        <dbReference type="EMBL" id="DAF51287.1"/>
    </source>
</evidence>
<name>A0A8S5SKU1_9CAUD</name>
<sequence>MRHARNGVPMIEVYDNESVHEDIAAVVARQPEFAAAAAKVFAEVEAAAAPHIKTGELSSSFSLKQGKVDWSISPSTDHDAAVEFGHYVYQDAQGRRSGRQGARYRTWVPGLNIMRGVVHANGGF</sequence>
<organism evidence="1">
    <name type="scientific">Siphoviridae sp. ctRGj11</name>
    <dbReference type="NCBI Taxonomy" id="2827868"/>
    <lineage>
        <taxon>Viruses</taxon>
        <taxon>Duplodnaviria</taxon>
        <taxon>Heunggongvirae</taxon>
        <taxon>Uroviricota</taxon>
        <taxon>Caudoviricetes</taxon>
    </lineage>
</organism>
<dbReference type="Pfam" id="PF17395">
    <property type="entry name" value="DUF5403"/>
    <property type="match status" value="1"/>
</dbReference>
<accession>A0A8S5SKU1</accession>
<proteinExistence type="predicted"/>
<protein>
    <submittedName>
        <fullName evidence="1">Uncharacterized protein</fullName>
    </submittedName>
</protein>
<reference evidence="1" key="1">
    <citation type="journal article" date="2021" name="Proc. Natl. Acad. Sci. U.S.A.">
        <title>A Catalog of Tens of Thousands of Viruses from Human Metagenomes Reveals Hidden Associations with Chronic Diseases.</title>
        <authorList>
            <person name="Tisza M.J."/>
            <person name="Buck C.B."/>
        </authorList>
    </citation>
    <scope>NUCLEOTIDE SEQUENCE</scope>
    <source>
        <strain evidence="1">CtRGj11</strain>
    </source>
</reference>